<protein>
    <submittedName>
        <fullName evidence="2">Uncharacterized protein</fullName>
    </submittedName>
</protein>
<reference evidence="2 3" key="2">
    <citation type="journal article" date="2017" name="Front. Plant Sci.">
        <title>Gene Classification and Mining of Molecular Markers Useful in Red Clover (Trifolium pratense) Breeding.</title>
        <authorList>
            <person name="Istvanek J."/>
            <person name="Dluhosova J."/>
            <person name="Dluhos P."/>
            <person name="Patkova L."/>
            <person name="Nedelnik J."/>
            <person name="Repkova J."/>
        </authorList>
    </citation>
    <scope>NUCLEOTIDE SEQUENCE [LARGE SCALE GENOMIC DNA]</scope>
    <source>
        <strain evidence="3">cv. Tatra</strain>
        <tissue evidence="2">Young leaves</tissue>
    </source>
</reference>
<dbReference type="Proteomes" id="UP000236291">
    <property type="component" value="Unassembled WGS sequence"/>
</dbReference>
<dbReference type="EMBL" id="ASHM01038363">
    <property type="protein sequence ID" value="PNX80656.1"/>
    <property type="molecule type" value="Genomic_DNA"/>
</dbReference>
<feature type="compositionally biased region" description="Polar residues" evidence="1">
    <location>
        <begin position="49"/>
        <end position="62"/>
    </location>
</feature>
<organism evidence="2 3">
    <name type="scientific">Trifolium pratense</name>
    <name type="common">Red clover</name>
    <dbReference type="NCBI Taxonomy" id="57577"/>
    <lineage>
        <taxon>Eukaryota</taxon>
        <taxon>Viridiplantae</taxon>
        <taxon>Streptophyta</taxon>
        <taxon>Embryophyta</taxon>
        <taxon>Tracheophyta</taxon>
        <taxon>Spermatophyta</taxon>
        <taxon>Magnoliopsida</taxon>
        <taxon>eudicotyledons</taxon>
        <taxon>Gunneridae</taxon>
        <taxon>Pentapetalae</taxon>
        <taxon>rosids</taxon>
        <taxon>fabids</taxon>
        <taxon>Fabales</taxon>
        <taxon>Fabaceae</taxon>
        <taxon>Papilionoideae</taxon>
        <taxon>50 kb inversion clade</taxon>
        <taxon>NPAAA clade</taxon>
        <taxon>Hologalegina</taxon>
        <taxon>IRL clade</taxon>
        <taxon>Trifolieae</taxon>
        <taxon>Trifolium</taxon>
    </lineage>
</organism>
<accession>A0A2K3LQ45</accession>
<dbReference type="AlphaFoldDB" id="A0A2K3LQ45"/>
<name>A0A2K3LQ45_TRIPR</name>
<feature type="compositionally biased region" description="Basic and acidic residues" evidence="1">
    <location>
        <begin position="113"/>
        <end position="124"/>
    </location>
</feature>
<sequence length="158" mass="16508">RDFRNLIDSTTKDSPIPKEKQLDPKNTVDANVPPVSPPQSLPKVEKNNNGDNQNGTSKNDTNTPPPVTETAPPPPVTEIAPPPPVPETAPPPPVPETAPPPPVPANAPPPVPKKAEEDVKGKSEGIKLAHSTTNDSCVGLNFCTDDGVLVACISNMGI</sequence>
<evidence type="ECO:0000313" key="3">
    <source>
        <dbReference type="Proteomes" id="UP000236291"/>
    </source>
</evidence>
<evidence type="ECO:0000313" key="2">
    <source>
        <dbReference type="EMBL" id="PNX80656.1"/>
    </source>
</evidence>
<reference evidence="2 3" key="1">
    <citation type="journal article" date="2014" name="Am. J. Bot.">
        <title>Genome assembly and annotation for red clover (Trifolium pratense; Fabaceae).</title>
        <authorList>
            <person name="Istvanek J."/>
            <person name="Jaros M."/>
            <person name="Krenek A."/>
            <person name="Repkova J."/>
        </authorList>
    </citation>
    <scope>NUCLEOTIDE SEQUENCE [LARGE SCALE GENOMIC DNA]</scope>
    <source>
        <strain evidence="3">cv. Tatra</strain>
        <tissue evidence="2">Young leaves</tissue>
    </source>
</reference>
<feature type="compositionally biased region" description="Pro residues" evidence="1">
    <location>
        <begin position="63"/>
        <end position="112"/>
    </location>
</feature>
<evidence type="ECO:0000256" key="1">
    <source>
        <dbReference type="SAM" id="MobiDB-lite"/>
    </source>
</evidence>
<proteinExistence type="predicted"/>
<comment type="caution">
    <text evidence="2">The sequence shown here is derived from an EMBL/GenBank/DDBJ whole genome shotgun (WGS) entry which is preliminary data.</text>
</comment>
<feature type="non-terminal residue" evidence="2">
    <location>
        <position position="1"/>
    </location>
</feature>
<gene>
    <name evidence="2" type="ORF">L195_g036662</name>
</gene>
<feature type="region of interest" description="Disordered" evidence="1">
    <location>
        <begin position="1"/>
        <end position="124"/>
    </location>
</feature>